<dbReference type="Gene3D" id="3.30.160.60">
    <property type="entry name" value="Classic Zinc Finger"/>
    <property type="match status" value="1"/>
</dbReference>
<dbReference type="GeneID" id="63855067"/>
<dbReference type="InterPro" id="IPR036236">
    <property type="entry name" value="Znf_C2H2_sf"/>
</dbReference>
<evidence type="ECO:0000256" key="8">
    <source>
        <dbReference type="SAM" id="MobiDB-lite"/>
    </source>
</evidence>
<dbReference type="PANTHER" id="PTHR40626">
    <property type="entry name" value="MIP31509P"/>
    <property type="match status" value="1"/>
</dbReference>
<dbReference type="PROSITE" id="PS00028">
    <property type="entry name" value="ZINC_FINGER_C2H2_1"/>
    <property type="match status" value="1"/>
</dbReference>
<dbReference type="Pfam" id="PF04082">
    <property type="entry name" value="Fungal_trans"/>
    <property type="match status" value="1"/>
</dbReference>
<keyword evidence="5" id="KW-0862">Zinc</keyword>
<evidence type="ECO:0000256" key="6">
    <source>
        <dbReference type="ARBA" id="ARBA00023242"/>
    </source>
</evidence>
<keyword evidence="6" id="KW-0539">Nucleus</keyword>
<evidence type="ECO:0000256" key="1">
    <source>
        <dbReference type="ARBA" id="ARBA00004123"/>
    </source>
</evidence>
<accession>A0A9P4L8J3</accession>
<dbReference type="InterPro" id="IPR007219">
    <property type="entry name" value="XnlR_reg_dom"/>
</dbReference>
<comment type="subcellular location">
    <subcellularLocation>
        <location evidence="1">Nucleus</location>
    </subcellularLocation>
</comment>
<dbReference type="RefSeq" id="XP_040787862.1">
    <property type="nucleotide sequence ID" value="XM_040937817.1"/>
</dbReference>
<keyword evidence="2" id="KW-0479">Metal-binding</keyword>
<feature type="domain" description="C2H2-type" evidence="9">
    <location>
        <begin position="7"/>
        <end position="34"/>
    </location>
</feature>
<proteinExistence type="predicted"/>
<dbReference type="GO" id="GO:0000978">
    <property type="term" value="F:RNA polymerase II cis-regulatory region sequence-specific DNA binding"/>
    <property type="evidence" value="ECO:0007669"/>
    <property type="project" value="InterPro"/>
</dbReference>
<sequence>MSTTKPFNCDSCSETFTRCENLKRHKRTRHGESARISFECSHCHAKFIRRDICKRHSNRCQEKRLERRRTSLRSNATAAFVRDTAHLPQNEVFQDTSPAVEFPLAPSSAESPNRKRQRQPQSPIIDPSFAEDIDVGSIDSIWPGDFGDESQGAERTDAPVSSGLTDSSDSIELFVASYFEHFHPSLPIIHRGTFQASTVSKPLLNIVIIIGSLYSVAGFRHDIAAGMTESSRRLWAQGVQELDRLRCSDWRELRKTWVMQAWLLHIVVGAYVGDSTQYNGARRLLRYLVDTVRDLGLLNQAVVGTMMPATNHGVVAASDADDMQPLEQTWMSYVQEESLKISLQTLLFLDHHIFSSCNMRPLLSSVEFVWELPLSSALWEAEDAMVWRLKLMEQHGDATALGDVLEWPIPLGRGLYTTASQATQSLMSESPCPQLLNTLLASPMATLAVLTNLDSLVRDFTRCYYQLPPSPSDPSAYHILTQSQNRRVVAALKVLSKLIWTKLSSEVQPSHESLWRTCDMIGRSIKLSLCKPDDLLVGGIVESSITAALMTATQLTLGSYVAVRRATQSLLTLHGADEGTLSITDDLTAALAKIAGASPSLAHCEGPWMTAICYRILLLIWKTLRWAIAEIREKLNVQMACLGTTDELPRSFGACSLILNSLMETILLHTSEFTGTADKCNRLWAADAQSLSTLLDDSEADLVNLIIHICKARPVWTIGPAMARVADEILPTITSTTAQESLHIV</sequence>
<evidence type="ECO:0000256" key="3">
    <source>
        <dbReference type="ARBA" id="ARBA00022737"/>
    </source>
</evidence>
<evidence type="ECO:0000256" key="5">
    <source>
        <dbReference type="ARBA" id="ARBA00022833"/>
    </source>
</evidence>
<dbReference type="GO" id="GO:0006351">
    <property type="term" value="P:DNA-templated transcription"/>
    <property type="evidence" value="ECO:0007669"/>
    <property type="project" value="InterPro"/>
</dbReference>
<keyword evidence="3" id="KW-0677">Repeat</keyword>
<dbReference type="Proteomes" id="UP000800039">
    <property type="component" value="Unassembled WGS sequence"/>
</dbReference>
<dbReference type="PANTHER" id="PTHR40626:SF7">
    <property type="entry name" value="TRANSCRIPTION FACTOR, PUTATIVE (AFU_ORTHOLOGUE AFUA_1G04110)-RELATED"/>
    <property type="match status" value="1"/>
</dbReference>
<dbReference type="GO" id="GO:0008270">
    <property type="term" value="F:zinc ion binding"/>
    <property type="evidence" value="ECO:0007669"/>
    <property type="project" value="UniProtKB-KW"/>
</dbReference>
<comment type="caution">
    <text evidence="10">The sequence shown here is derived from an EMBL/GenBank/DDBJ whole genome shotgun (WGS) entry which is preliminary data.</text>
</comment>
<evidence type="ECO:0000256" key="2">
    <source>
        <dbReference type="ARBA" id="ARBA00022723"/>
    </source>
</evidence>
<dbReference type="InterPro" id="IPR051059">
    <property type="entry name" value="VerF-like"/>
</dbReference>
<dbReference type="AlphaFoldDB" id="A0A9P4L8J3"/>
<gene>
    <name evidence="10" type="ORF">K460DRAFT_416576</name>
</gene>
<name>A0A9P4L8J3_9PLEO</name>
<dbReference type="EMBL" id="ML976616">
    <property type="protein sequence ID" value="KAF1845299.1"/>
    <property type="molecule type" value="Genomic_DNA"/>
</dbReference>
<dbReference type="GO" id="GO:0000981">
    <property type="term" value="F:DNA-binding transcription factor activity, RNA polymerase II-specific"/>
    <property type="evidence" value="ECO:0007669"/>
    <property type="project" value="InterPro"/>
</dbReference>
<dbReference type="OrthoDB" id="8117402at2759"/>
<feature type="region of interest" description="Disordered" evidence="8">
    <location>
        <begin position="102"/>
        <end position="128"/>
    </location>
</feature>
<evidence type="ECO:0000256" key="4">
    <source>
        <dbReference type="ARBA" id="ARBA00022771"/>
    </source>
</evidence>
<dbReference type="GO" id="GO:0005634">
    <property type="term" value="C:nucleus"/>
    <property type="evidence" value="ECO:0007669"/>
    <property type="project" value="UniProtKB-SubCell"/>
</dbReference>
<dbReference type="PROSITE" id="PS50157">
    <property type="entry name" value="ZINC_FINGER_C2H2_2"/>
    <property type="match status" value="1"/>
</dbReference>
<evidence type="ECO:0000256" key="7">
    <source>
        <dbReference type="PROSITE-ProRule" id="PRU00042"/>
    </source>
</evidence>
<keyword evidence="4 7" id="KW-0863">Zinc-finger</keyword>
<protein>
    <recommendedName>
        <fullName evidence="9">C2H2-type domain-containing protein</fullName>
    </recommendedName>
</protein>
<evidence type="ECO:0000313" key="10">
    <source>
        <dbReference type="EMBL" id="KAF1845299.1"/>
    </source>
</evidence>
<reference evidence="10" key="1">
    <citation type="submission" date="2020-01" db="EMBL/GenBank/DDBJ databases">
        <authorList>
            <consortium name="DOE Joint Genome Institute"/>
            <person name="Haridas S."/>
            <person name="Albert R."/>
            <person name="Binder M."/>
            <person name="Bloem J."/>
            <person name="Labutti K."/>
            <person name="Salamov A."/>
            <person name="Andreopoulos B."/>
            <person name="Baker S.E."/>
            <person name="Barry K."/>
            <person name="Bills G."/>
            <person name="Bluhm B.H."/>
            <person name="Cannon C."/>
            <person name="Castanera R."/>
            <person name="Culley D.E."/>
            <person name="Daum C."/>
            <person name="Ezra D."/>
            <person name="Gonzalez J.B."/>
            <person name="Henrissat B."/>
            <person name="Kuo A."/>
            <person name="Liang C."/>
            <person name="Lipzen A."/>
            <person name="Lutzoni F."/>
            <person name="Magnuson J."/>
            <person name="Mondo S."/>
            <person name="Nolan M."/>
            <person name="Ohm R."/>
            <person name="Pangilinan J."/>
            <person name="Park H.-J."/>
            <person name="Ramirez L."/>
            <person name="Alfaro M."/>
            <person name="Sun H."/>
            <person name="Tritt A."/>
            <person name="Yoshinaga Y."/>
            <person name="Zwiers L.-H."/>
            <person name="Turgeon B.G."/>
            <person name="Goodwin S.B."/>
            <person name="Spatafora J.W."/>
            <person name="Crous P.W."/>
            <person name="Grigoriev I.V."/>
        </authorList>
    </citation>
    <scope>NUCLEOTIDE SEQUENCE</scope>
    <source>
        <strain evidence="10">CBS 394.84</strain>
    </source>
</reference>
<organism evidence="10 11">
    <name type="scientific">Cucurbitaria berberidis CBS 394.84</name>
    <dbReference type="NCBI Taxonomy" id="1168544"/>
    <lineage>
        <taxon>Eukaryota</taxon>
        <taxon>Fungi</taxon>
        <taxon>Dikarya</taxon>
        <taxon>Ascomycota</taxon>
        <taxon>Pezizomycotina</taxon>
        <taxon>Dothideomycetes</taxon>
        <taxon>Pleosporomycetidae</taxon>
        <taxon>Pleosporales</taxon>
        <taxon>Pleosporineae</taxon>
        <taxon>Cucurbitariaceae</taxon>
        <taxon>Cucurbitaria</taxon>
    </lineage>
</organism>
<dbReference type="GO" id="GO:0000785">
    <property type="term" value="C:chromatin"/>
    <property type="evidence" value="ECO:0007669"/>
    <property type="project" value="TreeGrafter"/>
</dbReference>
<dbReference type="InterPro" id="IPR013087">
    <property type="entry name" value="Znf_C2H2_type"/>
</dbReference>
<evidence type="ECO:0000313" key="11">
    <source>
        <dbReference type="Proteomes" id="UP000800039"/>
    </source>
</evidence>
<dbReference type="CDD" id="cd12148">
    <property type="entry name" value="fungal_TF_MHR"/>
    <property type="match status" value="1"/>
</dbReference>
<keyword evidence="11" id="KW-1185">Reference proteome</keyword>
<dbReference type="SUPFAM" id="SSF57667">
    <property type="entry name" value="beta-beta-alpha zinc fingers"/>
    <property type="match status" value="1"/>
</dbReference>
<evidence type="ECO:0000259" key="9">
    <source>
        <dbReference type="PROSITE" id="PS50157"/>
    </source>
</evidence>